<dbReference type="EMBL" id="CP041186">
    <property type="protein sequence ID" value="QDG54374.1"/>
    <property type="molecule type" value="Genomic_DNA"/>
</dbReference>
<dbReference type="AlphaFoldDB" id="A0A4Y6Q1B5"/>
<dbReference type="InterPro" id="IPR013766">
    <property type="entry name" value="Thioredoxin_domain"/>
</dbReference>
<dbReference type="CDD" id="cd02947">
    <property type="entry name" value="TRX_family"/>
    <property type="match status" value="1"/>
</dbReference>
<evidence type="ECO:0000256" key="4">
    <source>
        <dbReference type="ARBA" id="ARBA00023157"/>
    </source>
</evidence>
<keyword evidence="9" id="KW-1185">Reference proteome</keyword>
<sequence length="110" mass="11943">MATATIDELSDANFDTEVLKADRPTLVEFWAPWSSACERAEAGLEAVAADFEETVRTVRINVDDNPQTASNFSVTNLPSYVLFADGQTVARVTGSASKRTLRQLFEQAAG</sequence>
<comment type="similarity">
    <text evidence="1 6">Belongs to the thioredoxin family.</text>
</comment>
<keyword evidence="3" id="KW-0249">Electron transport</keyword>
<gene>
    <name evidence="8" type="ORF">FIV42_27605</name>
</gene>
<evidence type="ECO:0000256" key="3">
    <source>
        <dbReference type="ARBA" id="ARBA00022982"/>
    </source>
</evidence>
<dbReference type="Gene3D" id="3.40.30.10">
    <property type="entry name" value="Glutaredoxin"/>
    <property type="match status" value="1"/>
</dbReference>
<dbReference type="GO" id="GO:0005829">
    <property type="term" value="C:cytosol"/>
    <property type="evidence" value="ECO:0007669"/>
    <property type="project" value="TreeGrafter"/>
</dbReference>
<dbReference type="GO" id="GO:0015035">
    <property type="term" value="F:protein-disulfide reductase activity"/>
    <property type="evidence" value="ECO:0007669"/>
    <property type="project" value="InterPro"/>
</dbReference>
<dbReference type="PANTHER" id="PTHR45663:SF11">
    <property type="entry name" value="GEO12009P1"/>
    <property type="match status" value="1"/>
</dbReference>
<evidence type="ECO:0000256" key="1">
    <source>
        <dbReference type="ARBA" id="ARBA00008987"/>
    </source>
</evidence>
<dbReference type="Pfam" id="PF00085">
    <property type="entry name" value="Thioredoxin"/>
    <property type="match status" value="1"/>
</dbReference>
<evidence type="ECO:0000256" key="6">
    <source>
        <dbReference type="PIRNR" id="PIRNR000077"/>
    </source>
</evidence>
<dbReference type="PIRSF" id="PIRSF000077">
    <property type="entry name" value="Thioredoxin"/>
    <property type="match status" value="1"/>
</dbReference>
<keyword evidence="4" id="KW-1015">Disulfide bond</keyword>
<dbReference type="SUPFAM" id="SSF52833">
    <property type="entry name" value="Thioredoxin-like"/>
    <property type="match status" value="1"/>
</dbReference>
<dbReference type="Proteomes" id="UP000315995">
    <property type="component" value="Chromosome"/>
</dbReference>
<evidence type="ECO:0000256" key="5">
    <source>
        <dbReference type="ARBA" id="ARBA00023284"/>
    </source>
</evidence>
<reference evidence="8 9" key="1">
    <citation type="submission" date="2019-06" db="EMBL/GenBank/DDBJ databases">
        <title>Persicimonas caeni gen. nov., sp. nov., a predatory bacterium isolated from solar saltern.</title>
        <authorList>
            <person name="Wang S."/>
        </authorList>
    </citation>
    <scope>NUCLEOTIDE SEQUENCE [LARGE SCALE GENOMIC DNA]</scope>
    <source>
        <strain evidence="8 9">YN101</strain>
    </source>
</reference>
<protein>
    <recommendedName>
        <fullName evidence="6">Thioredoxin</fullName>
    </recommendedName>
</protein>
<dbReference type="InterPro" id="IPR005746">
    <property type="entry name" value="Thioredoxin"/>
</dbReference>
<keyword evidence="5" id="KW-0676">Redox-active center</keyword>
<dbReference type="InterPro" id="IPR036249">
    <property type="entry name" value="Thioredoxin-like_sf"/>
</dbReference>
<accession>A0A4Y6Q1B5</accession>
<dbReference type="RefSeq" id="WP_141200818.1">
    <property type="nucleotide sequence ID" value="NZ_CP041186.1"/>
</dbReference>
<organism evidence="8 9">
    <name type="scientific">Persicimonas caeni</name>
    <dbReference type="NCBI Taxonomy" id="2292766"/>
    <lineage>
        <taxon>Bacteria</taxon>
        <taxon>Deltaproteobacteria</taxon>
        <taxon>Bradymonadales</taxon>
        <taxon>Bradymonadaceae</taxon>
        <taxon>Persicimonas</taxon>
    </lineage>
</organism>
<evidence type="ECO:0000313" key="8">
    <source>
        <dbReference type="EMBL" id="QDG54374.1"/>
    </source>
</evidence>
<evidence type="ECO:0000256" key="2">
    <source>
        <dbReference type="ARBA" id="ARBA00022448"/>
    </source>
</evidence>
<dbReference type="GO" id="GO:0045454">
    <property type="term" value="P:cell redox homeostasis"/>
    <property type="evidence" value="ECO:0007669"/>
    <property type="project" value="TreeGrafter"/>
</dbReference>
<name>A0A4Y6Q1B5_PERCE</name>
<feature type="domain" description="Thioredoxin" evidence="7">
    <location>
        <begin position="1"/>
        <end position="110"/>
    </location>
</feature>
<dbReference type="OrthoDB" id="9790390at2"/>
<evidence type="ECO:0000259" key="7">
    <source>
        <dbReference type="PROSITE" id="PS51352"/>
    </source>
</evidence>
<evidence type="ECO:0000313" key="9">
    <source>
        <dbReference type="Proteomes" id="UP000315995"/>
    </source>
</evidence>
<keyword evidence="2" id="KW-0813">Transport</keyword>
<accession>A0A5B8YCB6</accession>
<dbReference type="PANTHER" id="PTHR45663">
    <property type="entry name" value="GEO12009P1"/>
    <property type="match status" value="1"/>
</dbReference>
<proteinExistence type="inferred from homology"/>
<dbReference type="PROSITE" id="PS51352">
    <property type="entry name" value="THIOREDOXIN_2"/>
    <property type="match status" value="1"/>
</dbReference>